<keyword evidence="2" id="KW-0547">Nucleotide-binding</keyword>
<dbReference type="GO" id="GO:0005524">
    <property type="term" value="F:ATP binding"/>
    <property type="evidence" value="ECO:0007669"/>
    <property type="project" value="InterPro"/>
</dbReference>
<dbReference type="GO" id="GO:0016818">
    <property type="term" value="F:hydrolase activity, acting on acid anhydrides, in phosphorus-containing anhydrides"/>
    <property type="evidence" value="ECO:0007669"/>
    <property type="project" value="InterPro"/>
</dbReference>
<protein>
    <submittedName>
        <fullName evidence="2">Replicative superfamily II helicase</fullName>
    </submittedName>
</protein>
<evidence type="ECO:0000259" key="1">
    <source>
        <dbReference type="PROSITE" id="PS51192"/>
    </source>
</evidence>
<gene>
    <name evidence="2" type="ORF">SAMN05421510_101110</name>
</gene>
<dbReference type="SMART" id="SM00491">
    <property type="entry name" value="HELICc2"/>
    <property type="match status" value="1"/>
</dbReference>
<dbReference type="EMBL" id="FOFX01000011">
    <property type="protein sequence ID" value="SEP93153.1"/>
    <property type="molecule type" value="Genomic_DNA"/>
</dbReference>
<dbReference type="InterPro" id="IPR014001">
    <property type="entry name" value="Helicase_ATP-bd"/>
</dbReference>
<dbReference type="InterPro" id="IPR027417">
    <property type="entry name" value="P-loop_NTPase"/>
</dbReference>
<feature type="domain" description="Helicase ATP-binding" evidence="1">
    <location>
        <begin position="47"/>
        <end position="309"/>
    </location>
</feature>
<reference evidence="2 3" key="1">
    <citation type="submission" date="2016-10" db="EMBL/GenBank/DDBJ databases">
        <authorList>
            <person name="de Groot N.N."/>
        </authorList>
    </citation>
    <scope>NUCLEOTIDE SEQUENCE [LARGE SCALE GENOMIC DNA]</scope>
    <source>
        <strain evidence="2 3">Nm9</strain>
    </source>
</reference>
<dbReference type="Gene3D" id="3.40.50.300">
    <property type="entry name" value="P-loop containing nucleotide triphosphate hydrolases"/>
    <property type="match status" value="2"/>
</dbReference>
<dbReference type="AlphaFoldDB" id="A0A1H9BX63"/>
<dbReference type="OrthoDB" id="366844at2"/>
<sequence>MVDFKKRLKNKTVPKKIDPIEIYNSLDRRSETGPLRPSQEKILEDWFSGKKDEKNNIIKLHTGEGKTLVGLLILQSKINSEEGPCLYVCPNKYLAEQVRLEAQKFGIPHCELSTDNSLPDDFLLGSKILITHVQKAFNGRTIFGLDNKSVKVGAIILDDSHACIDSIKDGITIKVKKEHELYKAILNLFSDDIREQGEGSFLEIESGDYNTMLPVPYWTWYEKKDEVIREILKHKESDKIKFVWPLIKDQIANCQAFISGNVLEISPTLVPIGSFGFFSKATNRVLMSATTQEDSFFIKGLGFDVNSVKLPLTNKDQKWSGEKMILIPSLIHDELDRDAIVNWLAKPNDKRSFGVVLLTPSFNRNKQYQSIGAVIANSDDIFERVKELKNGSYESAVVFVNRYDGIDLPDNACRILIIDSKPFFDSLLDRYEESCRPSSDIINIRIAQKVEQGLGRSVRGEKDYSIIVLVGGDLVKFSKSPLTNKYFSSQTRKQIEIGIQVAEFAKEEADDAKPYDVLINLMKQVLGRDEGWKEYYMEEMDRIEGNIQRNSVHEIFAKEYAAENYFSLAEYDKACAIMQELCDHFQKNDSERGWYLQQLARYKYRISKTEANTIQKTAFQSNLQLLKPLEGISYNKLEYINENRILRIKKWISQYKDYQEMMISLEGILQDLSFGMPAEKFESAMQTIGEALGFLSQRPDKEIKKGPDNLWCGVENQYFLIECKSEVSEERSEITKYEAGQMNSHSAWFESVYGQVNCKRILIIPTKALSYHADFTHHVEIMRKNKLKLLRDNIKSFFKEFSRYVLHEVSEIKIQAFINTHKLDINNMRTLYSEPYRANGKNY</sequence>
<proteinExistence type="predicted"/>
<evidence type="ECO:0000313" key="3">
    <source>
        <dbReference type="Proteomes" id="UP000181998"/>
    </source>
</evidence>
<dbReference type="Pfam" id="PF13307">
    <property type="entry name" value="Helicase_C_2"/>
    <property type="match status" value="1"/>
</dbReference>
<dbReference type="Proteomes" id="UP000181998">
    <property type="component" value="Unassembled WGS sequence"/>
</dbReference>
<accession>A0A1H9BX63</accession>
<name>A0A1H9BX63_9PROT</name>
<keyword evidence="2" id="KW-0347">Helicase</keyword>
<dbReference type="GO" id="GO:0003677">
    <property type="term" value="F:DNA binding"/>
    <property type="evidence" value="ECO:0007669"/>
    <property type="project" value="InterPro"/>
</dbReference>
<dbReference type="InterPro" id="IPR006555">
    <property type="entry name" value="ATP-dep_Helicase_C"/>
</dbReference>
<keyword evidence="2" id="KW-0378">Hydrolase</keyword>
<dbReference type="Pfam" id="PF04851">
    <property type="entry name" value="ResIII"/>
    <property type="match status" value="1"/>
</dbReference>
<keyword evidence="2" id="KW-0067">ATP-binding</keyword>
<dbReference type="SMART" id="SM00487">
    <property type="entry name" value="DEXDc"/>
    <property type="match status" value="1"/>
</dbReference>
<dbReference type="InterPro" id="IPR006935">
    <property type="entry name" value="Helicase/UvrB_N"/>
</dbReference>
<organism evidence="2 3">
    <name type="scientific">Nitrosomonas ureae</name>
    <dbReference type="NCBI Taxonomy" id="44577"/>
    <lineage>
        <taxon>Bacteria</taxon>
        <taxon>Pseudomonadati</taxon>
        <taxon>Pseudomonadota</taxon>
        <taxon>Betaproteobacteria</taxon>
        <taxon>Nitrosomonadales</taxon>
        <taxon>Nitrosomonadaceae</taxon>
        <taxon>Nitrosomonas</taxon>
    </lineage>
</organism>
<dbReference type="GO" id="GO:0006139">
    <property type="term" value="P:nucleobase-containing compound metabolic process"/>
    <property type="evidence" value="ECO:0007669"/>
    <property type="project" value="InterPro"/>
</dbReference>
<evidence type="ECO:0000313" key="2">
    <source>
        <dbReference type="EMBL" id="SEP93153.1"/>
    </source>
</evidence>
<dbReference type="RefSeq" id="WP_074720122.1">
    <property type="nucleotide sequence ID" value="NZ_FOFX01000011.1"/>
</dbReference>
<dbReference type="GO" id="GO:0004386">
    <property type="term" value="F:helicase activity"/>
    <property type="evidence" value="ECO:0007669"/>
    <property type="project" value="UniProtKB-KW"/>
</dbReference>
<dbReference type="SUPFAM" id="SSF52540">
    <property type="entry name" value="P-loop containing nucleoside triphosphate hydrolases"/>
    <property type="match status" value="1"/>
</dbReference>
<dbReference type="PROSITE" id="PS51192">
    <property type="entry name" value="HELICASE_ATP_BIND_1"/>
    <property type="match status" value="1"/>
</dbReference>